<evidence type="ECO:0000313" key="1">
    <source>
        <dbReference type="EMBL" id="MBD1391482.1"/>
    </source>
</evidence>
<evidence type="ECO:0000313" key="2">
    <source>
        <dbReference type="Proteomes" id="UP000619078"/>
    </source>
</evidence>
<gene>
    <name evidence="1" type="ORF">IDJ76_00090</name>
</gene>
<reference evidence="1" key="1">
    <citation type="submission" date="2020-09" db="EMBL/GenBank/DDBJ databases">
        <title>Novel species of Mucilaginibacter isolated from a glacier on the Tibetan Plateau.</title>
        <authorList>
            <person name="Liu Q."/>
            <person name="Xin Y.-H."/>
        </authorList>
    </citation>
    <scope>NUCLEOTIDE SEQUENCE</scope>
    <source>
        <strain evidence="1">ZB1P21</strain>
    </source>
</reference>
<keyword evidence="2" id="KW-1185">Reference proteome</keyword>
<dbReference type="EMBL" id="JACWMX010000001">
    <property type="protein sequence ID" value="MBD1391482.1"/>
    <property type="molecule type" value="Genomic_DNA"/>
</dbReference>
<organism evidence="1 2">
    <name type="scientific">Mucilaginibacter glaciei</name>
    <dbReference type="NCBI Taxonomy" id="2772109"/>
    <lineage>
        <taxon>Bacteria</taxon>
        <taxon>Pseudomonadati</taxon>
        <taxon>Bacteroidota</taxon>
        <taxon>Sphingobacteriia</taxon>
        <taxon>Sphingobacteriales</taxon>
        <taxon>Sphingobacteriaceae</taxon>
        <taxon>Mucilaginibacter</taxon>
    </lineage>
</organism>
<dbReference type="Pfam" id="PF13618">
    <property type="entry name" value="Gluconate_2-dh3"/>
    <property type="match status" value="1"/>
</dbReference>
<accession>A0A926S091</accession>
<dbReference type="RefSeq" id="WP_191159464.1">
    <property type="nucleotide sequence ID" value="NZ_JACWMX010000001.1"/>
</dbReference>
<dbReference type="AlphaFoldDB" id="A0A926S091"/>
<proteinExistence type="predicted"/>
<comment type="caution">
    <text evidence="1">The sequence shown here is derived from an EMBL/GenBank/DDBJ whole genome shotgun (WGS) entry which is preliminary data.</text>
</comment>
<sequence length="198" mass="22166">MNRRIAIRNMALILGSVAVLPSCLNDKKGKPVVELKTLKIDADQENLVSNLAETILPKTSTPGANELGINLFIFKMLDDCTNKEQQENFMGGLKDFDDAVNKKYSKSFNECTVTERTAFVTALEKQTKDEQAAMAKNAVDKKDKPKDAPKLNSFYQMVKGQTIFGYTTSQYFMTKQIVYELVPGRYNAMFPVKKTAAV</sequence>
<dbReference type="InterPro" id="IPR027056">
    <property type="entry name" value="Gluconate_2DH_su3"/>
</dbReference>
<protein>
    <submittedName>
        <fullName evidence="1">Gluconate 2-dehydrogenase subunit 3 family protein</fullName>
    </submittedName>
</protein>
<name>A0A926S091_9SPHI</name>
<dbReference type="Proteomes" id="UP000619078">
    <property type="component" value="Unassembled WGS sequence"/>
</dbReference>